<dbReference type="InterPro" id="IPR029068">
    <property type="entry name" value="Glyas_Bleomycin-R_OHBP_Dase"/>
</dbReference>
<dbReference type="Proteomes" id="UP000295499">
    <property type="component" value="Unassembled WGS sequence"/>
</dbReference>
<dbReference type="EMBL" id="SNWM01000001">
    <property type="protein sequence ID" value="TDO24526.1"/>
    <property type="molecule type" value="Genomic_DNA"/>
</dbReference>
<evidence type="ECO:0000313" key="3">
    <source>
        <dbReference type="Proteomes" id="UP000295499"/>
    </source>
</evidence>
<keyword evidence="2" id="KW-0456">Lyase</keyword>
<keyword evidence="3" id="KW-1185">Reference proteome</keyword>
<dbReference type="GO" id="GO:0016829">
    <property type="term" value="F:lyase activity"/>
    <property type="evidence" value="ECO:0007669"/>
    <property type="project" value="UniProtKB-KW"/>
</dbReference>
<dbReference type="Gene3D" id="3.10.180.10">
    <property type="entry name" value="2,3-Dihydroxybiphenyl 1,2-Dioxygenase, domain 1"/>
    <property type="match status" value="1"/>
</dbReference>
<proteinExistence type="predicted"/>
<gene>
    <name evidence="2" type="ORF">CLV32_0815</name>
</gene>
<dbReference type="InterPro" id="IPR037523">
    <property type="entry name" value="VOC_core"/>
</dbReference>
<dbReference type="PROSITE" id="PS51819">
    <property type="entry name" value="VOC"/>
    <property type="match status" value="1"/>
</dbReference>
<feature type="domain" description="VOC" evidence="1">
    <location>
        <begin position="4"/>
        <end position="121"/>
    </location>
</feature>
<name>A0A4R6IRC4_9SPHI</name>
<sequence>MQIKLGSIILFVKSVDQLKKFYTDIFKFEVIEDLGEEWILLNAGGCTLGLHKIGDQYINNEDSKQENNTKIVFETDTIAELRNSLLIQNVVIGEIKTFENYDYWICDGEDPEGNIFQLMQKK</sequence>
<dbReference type="Pfam" id="PF12681">
    <property type="entry name" value="Glyoxalase_2"/>
    <property type="match status" value="1"/>
</dbReference>
<dbReference type="AlphaFoldDB" id="A0A4R6IRC4"/>
<protein>
    <submittedName>
        <fullName evidence="2">Putative enzyme related to lactoylglutathione lyase</fullName>
    </submittedName>
</protein>
<organism evidence="2 3">
    <name type="scientific">Pedobacter duraquae</name>
    <dbReference type="NCBI Taxonomy" id="425511"/>
    <lineage>
        <taxon>Bacteria</taxon>
        <taxon>Pseudomonadati</taxon>
        <taxon>Bacteroidota</taxon>
        <taxon>Sphingobacteriia</taxon>
        <taxon>Sphingobacteriales</taxon>
        <taxon>Sphingobacteriaceae</taxon>
        <taxon>Pedobacter</taxon>
    </lineage>
</organism>
<comment type="caution">
    <text evidence="2">The sequence shown here is derived from an EMBL/GenBank/DDBJ whole genome shotgun (WGS) entry which is preliminary data.</text>
</comment>
<evidence type="ECO:0000313" key="2">
    <source>
        <dbReference type="EMBL" id="TDO24526.1"/>
    </source>
</evidence>
<dbReference type="InterPro" id="IPR025870">
    <property type="entry name" value="Glyoxalase-like_dom"/>
</dbReference>
<evidence type="ECO:0000259" key="1">
    <source>
        <dbReference type="PROSITE" id="PS51819"/>
    </source>
</evidence>
<accession>A0A4R6IRC4</accession>
<dbReference type="RefSeq" id="WP_133552590.1">
    <property type="nucleotide sequence ID" value="NZ_SNWM01000001.1"/>
</dbReference>
<dbReference type="SUPFAM" id="SSF54593">
    <property type="entry name" value="Glyoxalase/Bleomycin resistance protein/Dihydroxybiphenyl dioxygenase"/>
    <property type="match status" value="1"/>
</dbReference>
<reference evidence="2 3" key="1">
    <citation type="submission" date="2019-03" db="EMBL/GenBank/DDBJ databases">
        <title>Genomic Encyclopedia of Archaeal and Bacterial Type Strains, Phase II (KMG-II): from individual species to whole genera.</title>
        <authorList>
            <person name="Goeker M."/>
        </authorList>
    </citation>
    <scope>NUCLEOTIDE SEQUENCE [LARGE SCALE GENOMIC DNA]</scope>
    <source>
        <strain evidence="2 3">DSM 19034</strain>
    </source>
</reference>
<dbReference type="OrthoDB" id="4762357at2"/>